<proteinExistence type="predicted"/>
<name>K9E745_9LACT</name>
<dbReference type="PANTHER" id="PTHR33434">
    <property type="entry name" value="DEGV DOMAIN-CONTAINING PROTEIN DR_1986-RELATED"/>
    <property type="match status" value="1"/>
</dbReference>
<keyword evidence="4" id="KW-1185">Reference proteome</keyword>
<dbReference type="PROSITE" id="PS51482">
    <property type="entry name" value="DEGV"/>
    <property type="match status" value="1"/>
</dbReference>
<reference evidence="3 4" key="1">
    <citation type="submission" date="2012-09" db="EMBL/GenBank/DDBJ databases">
        <title>The Genome Sequence of Alloiococcus otitis ATCC 51267.</title>
        <authorList>
            <consortium name="The Broad Institute Genome Sequencing Platform"/>
            <person name="Earl A."/>
            <person name="Ward D."/>
            <person name="Feldgarden M."/>
            <person name="Gevers D."/>
            <person name="Huys G."/>
            <person name="Walker B."/>
            <person name="Young S.K."/>
            <person name="Zeng Q."/>
            <person name="Gargeya S."/>
            <person name="Fitzgerald M."/>
            <person name="Haas B."/>
            <person name="Abouelleil A."/>
            <person name="Alvarado L."/>
            <person name="Arachchi H.M."/>
            <person name="Berlin A.M."/>
            <person name="Chapman S.B."/>
            <person name="Goldberg J."/>
            <person name="Griggs A."/>
            <person name="Gujja S."/>
            <person name="Hansen M."/>
            <person name="Howarth C."/>
            <person name="Imamovic A."/>
            <person name="Larimer J."/>
            <person name="McCowen C."/>
            <person name="Montmayeur A."/>
            <person name="Murphy C."/>
            <person name="Neiman D."/>
            <person name="Pearson M."/>
            <person name="Priest M."/>
            <person name="Roberts A."/>
            <person name="Saif S."/>
            <person name="Shea T."/>
            <person name="Sisk P."/>
            <person name="Sykes S."/>
            <person name="Wortman J."/>
            <person name="Nusbaum C."/>
            <person name="Birren B."/>
        </authorList>
    </citation>
    <scope>NUCLEOTIDE SEQUENCE [LARGE SCALE GENOMIC DNA]</scope>
    <source>
        <strain evidence="3 4">ATCC 51267</strain>
    </source>
</reference>
<dbReference type="InterPro" id="IPR043168">
    <property type="entry name" value="DegV_C"/>
</dbReference>
<dbReference type="SUPFAM" id="SSF82549">
    <property type="entry name" value="DAK1/DegV-like"/>
    <property type="match status" value="1"/>
</dbReference>
<accession>K9E745</accession>
<dbReference type="NCBIfam" id="TIGR00762">
    <property type="entry name" value="DegV"/>
    <property type="match status" value="1"/>
</dbReference>
<dbReference type="Gene3D" id="3.40.50.10170">
    <property type="match status" value="1"/>
</dbReference>
<dbReference type="RefSeq" id="WP_003778920.1">
    <property type="nucleotide sequence ID" value="NZ_JH992961.1"/>
</dbReference>
<gene>
    <name evidence="3" type="ORF">HMPREF9698_01285</name>
</gene>
<dbReference type="STRING" id="883081.HMPREF9698_01285"/>
<dbReference type="InterPro" id="IPR003797">
    <property type="entry name" value="DegV"/>
</dbReference>
<dbReference type="Gene3D" id="3.30.1180.10">
    <property type="match status" value="1"/>
</dbReference>
<organism evidence="3 4">
    <name type="scientific">Alloiococcus otitis ATCC 51267</name>
    <dbReference type="NCBI Taxonomy" id="883081"/>
    <lineage>
        <taxon>Bacteria</taxon>
        <taxon>Bacillati</taxon>
        <taxon>Bacillota</taxon>
        <taxon>Bacilli</taxon>
        <taxon>Lactobacillales</taxon>
        <taxon>Carnobacteriaceae</taxon>
        <taxon>Alloiococcus</taxon>
    </lineage>
</organism>
<evidence type="ECO:0000313" key="4">
    <source>
        <dbReference type="Proteomes" id="UP000009875"/>
    </source>
</evidence>
<dbReference type="Proteomes" id="UP000009875">
    <property type="component" value="Unassembled WGS sequence"/>
</dbReference>
<dbReference type="PATRIC" id="fig|883081.3.peg.1462"/>
<evidence type="ECO:0000256" key="2">
    <source>
        <dbReference type="ARBA" id="ARBA00023121"/>
    </source>
</evidence>
<dbReference type="AlphaFoldDB" id="K9E745"/>
<sequence>MIRIMLDSGSDQNQALREAYDVEVVPMTIILGQDQYLDDEDFSLETLHAYMRQGKQPRTSQISPQMAIDRFEAAAKAGDDVIFISIFKQLSGTYQVAVNAMEDVKDRYPNFQGAVVDSRSAAGAGTILYLHGQELIKAGYDFDQVHQQLEQSAQELSVYLAVDDLDWLVKGGRLSKTVGKIGSLLKVKPFLSINDKGITKEGVVRGSDRVYTKMANTFLEEIDRYEGQYLIVSHVDRWEMAEKVRDYIIDQIGPVNIGIFEVSPVISCHVGLGGVGVFGYKKKPDLFEPVTFKS</sequence>
<dbReference type="Pfam" id="PF02645">
    <property type="entry name" value="DegV"/>
    <property type="match status" value="1"/>
</dbReference>
<comment type="caution">
    <text evidence="3">The sequence shown here is derived from an EMBL/GenBank/DDBJ whole genome shotgun (WGS) entry which is preliminary data.</text>
</comment>
<comment type="function">
    <text evidence="1">May bind long-chain fatty acids, such as palmitate, and may play a role in lipid transport or fatty acid metabolism.</text>
</comment>
<dbReference type="OrthoDB" id="9780660at2"/>
<dbReference type="eggNOG" id="COG1307">
    <property type="taxonomic scope" value="Bacteria"/>
</dbReference>
<dbReference type="HOGENOM" id="CLU_048251_4_1_9"/>
<evidence type="ECO:0000313" key="3">
    <source>
        <dbReference type="EMBL" id="EKU92979.1"/>
    </source>
</evidence>
<dbReference type="PANTHER" id="PTHR33434:SF2">
    <property type="entry name" value="FATTY ACID-BINDING PROTEIN TM_1468"/>
    <property type="match status" value="1"/>
</dbReference>
<keyword evidence="2" id="KW-0446">Lipid-binding</keyword>
<dbReference type="InterPro" id="IPR050270">
    <property type="entry name" value="DegV_domain_contain"/>
</dbReference>
<protein>
    <submittedName>
        <fullName evidence="3">DegV family EDD domain-containing protein</fullName>
    </submittedName>
</protein>
<dbReference type="EMBL" id="AGXA01000029">
    <property type="protein sequence ID" value="EKU92979.1"/>
    <property type="molecule type" value="Genomic_DNA"/>
</dbReference>
<evidence type="ECO:0000256" key="1">
    <source>
        <dbReference type="ARBA" id="ARBA00003238"/>
    </source>
</evidence>
<dbReference type="GO" id="GO:0008289">
    <property type="term" value="F:lipid binding"/>
    <property type="evidence" value="ECO:0007669"/>
    <property type="project" value="UniProtKB-KW"/>
</dbReference>